<sequence length="58" mass="7139">MISCYDITKELYSNYRKWNEKSLQERYKSLYNKITPVLHIEGQEEEIEEECEDDFDLE</sequence>
<comment type="caution">
    <text evidence="1">The sequence shown here is derived from an EMBL/GenBank/DDBJ whole genome shotgun (WGS) entry which is preliminary data.</text>
</comment>
<proteinExistence type="predicted"/>
<dbReference type="PATRIC" id="fig|992026.3.peg.832"/>
<protein>
    <submittedName>
        <fullName evidence="1">Uncharacterized protein</fullName>
    </submittedName>
</protein>
<dbReference type="Proteomes" id="UP000003402">
    <property type="component" value="Unassembled WGS sequence"/>
</dbReference>
<accession>J0IUI4</accession>
<dbReference type="EMBL" id="AKNU01000003">
    <property type="protein sequence ID" value="EJB29225.1"/>
    <property type="molecule type" value="Genomic_DNA"/>
</dbReference>
<evidence type="ECO:0000313" key="1">
    <source>
        <dbReference type="EMBL" id="EJB29225.1"/>
    </source>
</evidence>
<evidence type="ECO:0000313" key="2">
    <source>
        <dbReference type="Proteomes" id="UP000003402"/>
    </source>
</evidence>
<name>J0IUI4_HELPX</name>
<gene>
    <name evidence="1" type="ORF">HPNQ4099_0851</name>
</gene>
<reference evidence="1 2" key="1">
    <citation type="journal article" date="2013" name="Pathog. Dis.">
        <title>Genome sequences of 65 Helicobacter pylori strains isolated from asymptomatic individuals and patients with gastric cancer, peptic ulcer disease, or gastritis.</title>
        <authorList>
            <person name="Blanchard T.G."/>
            <person name="Czinn S.J."/>
            <person name="Correa P."/>
            <person name="Nakazawa T."/>
            <person name="Keelan M."/>
            <person name="Morningstar L."/>
            <person name="Santana-Cruz I."/>
            <person name="Maroo A."/>
            <person name="McCracken C."/>
            <person name="Shefchek K."/>
            <person name="Daugherty S."/>
            <person name="Song Y."/>
            <person name="Fraser C.M."/>
            <person name="Fricke W.F."/>
        </authorList>
    </citation>
    <scope>NUCLEOTIDE SEQUENCE [LARGE SCALE GENOMIC DNA]</scope>
    <source>
        <strain evidence="1 2">NQ4099</strain>
    </source>
</reference>
<dbReference type="AlphaFoldDB" id="J0IUI4"/>
<organism evidence="1 2">
    <name type="scientific">Helicobacter pylori NQ4099</name>
    <dbReference type="NCBI Taxonomy" id="992026"/>
    <lineage>
        <taxon>Bacteria</taxon>
        <taxon>Pseudomonadati</taxon>
        <taxon>Campylobacterota</taxon>
        <taxon>Epsilonproteobacteria</taxon>
        <taxon>Campylobacterales</taxon>
        <taxon>Helicobacteraceae</taxon>
        <taxon>Helicobacter</taxon>
    </lineage>
</organism>